<sequence>MRELAFVFEDDRHARYRSFEDSADFERELCKANPQKIDIGAVYNYKQTLPEYYRRLFPFEPLCKWLAYGEG</sequence>
<organism evidence="2 3">
    <name type="scientific">Wuchereria bancrofti</name>
    <dbReference type="NCBI Taxonomy" id="6293"/>
    <lineage>
        <taxon>Eukaryota</taxon>
        <taxon>Metazoa</taxon>
        <taxon>Ecdysozoa</taxon>
        <taxon>Nematoda</taxon>
        <taxon>Chromadorea</taxon>
        <taxon>Rhabditida</taxon>
        <taxon>Spirurina</taxon>
        <taxon>Spiruromorpha</taxon>
        <taxon>Filarioidea</taxon>
        <taxon>Onchocercidae</taxon>
        <taxon>Wuchereria</taxon>
    </lineage>
</organism>
<evidence type="ECO:0000313" key="2">
    <source>
        <dbReference type="EMBL" id="EJW70025.1"/>
    </source>
</evidence>
<name>J9A7Z2_WUCBA</name>
<reference evidence="3" key="1">
    <citation type="submission" date="2012-08" db="EMBL/GenBank/DDBJ databases">
        <title>The Genome Sequence of Wuchereria bancrofti.</title>
        <authorList>
            <person name="Nutman T.B."/>
            <person name="Fink D.L."/>
            <person name="Russ C."/>
            <person name="Young S."/>
            <person name="Zeng Q."/>
            <person name="Koehrsen M."/>
            <person name="Alvarado L."/>
            <person name="Berlin A."/>
            <person name="Chapman S.B."/>
            <person name="Chen Z."/>
            <person name="Freedman E."/>
            <person name="Gellesch M."/>
            <person name="Goldberg J."/>
            <person name="Griggs A."/>
            <person name="Gujja S."/>
            <person name="Heilman E.R."/>
            <person name="Heiman D."/>
            <person name="Hepburn T."/>
            <person name="Howarth C."/>
            <person name="Jen D."/>
            <person name="Larson L."/>
            <person name="Lewis B."/>
            <person name="Mehta T."/>
            <person name="Park D."/>
            <person name="Pearson M."/>
            <person name="Roberts A."/>
            <person name="Saif S."/>
            <person name="Shea T."/>
            <person name="Shenoy N."/>
            <person name="Sisk P."/>
            <person name="Stolte C."/>
            <person name="Sykes S."/>
            <person name="Walk T."/>
            <person name="White J."/>
            <person name="Yandava C."/>
            <person name="Haas B."/>
            <person name="Henn M.R."/>
            <person name="Nusbaum C."/>
            <person name="Birren B."/>
        </authorList>
    </citation>
    <scope>NUCLEOTIDE SEQUENCE [LARGE SCALE GENOMIC DNA]</scope>
    <source>
        <strain evidence="3">NA</strain>
    </source>
</reference>
<dbReference type="PANTHER" id="PTHR10536">
    <property type="entry name" value="DNA PRIMASE SMALL SUBUNIT"/>
    <property type="match status" value="1"/>
</dbReference>
<proteinExistence type="inferred from homology"/>
<dbReference type="AlphaFoldDB" id="J9A7Z2"/>
<comment type="similarity">
    <text evidence="1">Belongs to the eukaryotic-type primase small subunit family.</text>
</comment>
<dbReference type="Gene3D" id="3.90.920.10">
    <property type="entry name" value="DNA primase, PRIM domain"/>
    <property type="match status" value="1"/>
</dbReference>
<accession>J9A7Z2</accession>
<evidence type="ECO:0000313" key="3">
    <source>
        <dbReference type="Proteomes" id="UP000004810"/>
    </source>
</evidence>
<comment type="caution">
    <text evidence="2">The sequence shown here is derived from an EMBL/GenBank/DDBJ whole genome shotgun (WGS) entry which is preliminary data.</text>
</comment>
<protein>
    <submittedName>
        <fullName evidence="2">Uncharacterized protein</fullName>
    </submittedName>
</protein>
<gene>
    <name evidence="2" type="ORF">WUBG_19068</name>
</gene>
<dbReference type="SUPFAM" id="SSF56747">
    <property type="entry name" value="Prim-pol domain"/>
    <property type="match status" value="1"/>
</dbReference>
<dbReference type="Proteomes" id="UP000004810">
    <property type="component" value="Unassembled WGS sequence"/>
</dbReference>
<dbReference type="EMBL" id="ADBV01023994">
    <property type="protein sequence ID" value="EJW70025.1"/>
    <property type="molecule type" value="Genomic_DNA"/>
</dbReference>
<evidence type="ECO:0000256" key="1">
    <source>
        <dbReference type="ARBA" id="ARBA00009762"/>
    </source>
</evidence>